<dbReference type="Pfam" id="PF25597">
    <property type="entry name" value="SH3_retrovirus"/>
    <property type="match status" value="1"/>
</dbReference>
<dbReference type="SUPFAM" id="SSF53098">
    <property type="entry name" value="Ribonuclease H-like"/>
    <property type="match status" value="1"/>
</dbReference>
<protein>
    <submittedName>
        <fullName evidence="3">Uncharacterized protein</fullName>
    </submittedName>
</protein>
<dbReference type="PANTHER" id="PTHR42648:SF32">
    <property type="entry name" value="RIBONUCLEASE H-LIKE DOMAIN, GAG-PRE-INTEGRASE DOMAIN PROTEIN-RELATED"/>
    <property type="match status" value="1"/>
</dbReference>
<dbReference type="InterPro" id="IPR025724">
    <property type="entry name" value="GAG-pre-integrase_dom"/>
</dbReference>
<dbReference type="EMBL" id="BKCJ010295154">
    <property type="protein sequence ID" value="GEZ57040.1"/>
    <property type="molecule type" value="Genomic_DNA"/>
</dbReference>
<sequence>MIVILINVNTILGAKYVEAFVMKQLTVLRSTSTARNEGLPTSDPQNPLKIREPYSTKIIKLSSLLQEEKMYMSLICHLLMFAKASPSVNWIWHKRLSHINFNNINKLAKQNIVADISSLTFSKDKTCSACKKGKHHRASFKTKRLFSINKCYHLLHMNLFGPVKPQTISHNKHTLVIVDEYSRKMENLNEVMVKELTSDNETEFRNHKLEYLCNEKEALNSACYTQNKSIIVKRHGKTAYDVFRGTPPNISYFYVFDCPVHIHNHKDHLGKFDKKADDGLFLGYSLVAKVFSVFNIRRQEMKETYHVTFNEDDEAISQSTYDPLPTNNINIPKNNITPTNSLTFQDSVFLEELHELTIADDHPTPDEPDHFESGLETLKLHQPMNAYMLIFFSEIKPKKLIEAFEEEGWIMAMQEELNLFERNNVLTLVLLYKVKPLLGPNGYERTIWMNMGLLSRIKQGWLLGVTISRKKLTMIKPLHLLQDLKPSKSYLFMLHT</sequence>
<evidence type="ECO:0000259" key="1">
    <source>
        <dbReference type="Pfam" id="PF13976"/>
    </source>
</evidence>
<dbReference type="InterPro" id="IPR057670">
    <property type="entry name" value="SH3_retrovirus"/>
</dbReference>
<evidence type="ECO:0000313" key="3">
    <source>
        <dbReference type="EMBL" id="GEZ57040.1"/>
    </source>
</evidence>
<feature type="domain" description="GAG-pre-integrase" evidence="1">
    <location>
        <begin position="76"/>
        <end position="135"/>
    </location>
</feature>
<reference evidence="3" key="1">
    <citation type="journal article" date="2019" name="Sci. Rep.">
        <title>Draft genome of Tanacetum cinerariifolium, the natural source of mosquito coil.</title>
        <authorList>
            <person name="Yamashiro T."/>
            <person name="Shiraishi A."/>
            <person name="Satake H."/>
            <person name="Nakayama K."/>
        </authorList>
    </citation>
    <scope>NUCLEOTIDE SEQUENCE</scope>
</reference>
<comment type="caution">
    <text evidence="3">The sequence shown here is derived from an EMBL/GenBank/DDBJ whole genome shotgun (WGS) entry which is preliminary data.</text>
</comment>
<proteinExistence type="predicted"/>
<dbReference type="InterPro" id="IPR012337">
    <property type="entry name" value="RNaseH-like_sf"/>
</dbReference>
<evidence type="ECO:0000259" key="2">
    <source>
        <dbReference type="Pfam" id="PF25597"/>
    </source>
</evidence>
<gene>
    <name evidence="3" type="ORF">Tci_529013</name>
</gene>
<dbReference type="PANTHER" id="PTHR42648">
    <property type="entry name" value="TRANSPOSASE, PUTATIVE-RELATED"/>
    <property type="match status" value="1"/>
</dbReference>
<dbReference type="InterPro" id="IPR039537">
    <property type="entry name" value="Retrotran_Ty1/copia-like"/>
</dbReference>
<accession>A0A699IK64</accession>
<feature type="domain" description="Retroviral polymerase SH3-like" evidence="2">
    <location>
        <begin position="258"/>
        <end position="315"/>
    </location>
</feature>
<name>A0A699IK64_TANCI</name>
<dbReference type="Pfam" id="PF13976">
    <property type="entry name" value="gag_pre-integrs"/>
    <property type="match status" value="1"/>
</dbReference>
<dbReference type="AlphaFoldDB" id="A0A699IK64"/>
<organism evidence="3">
    <name type="scientific">Tanacetum cinerariifolium</name>
    <name type="common">Dalmatian daisy</name>
    <name type="synonym">Chrysanthemum cinerariifolium</name>
    <dbReference type="NCBI Taxonomy" id="118510"/>
    <lineage>
        <taxon>Eukaryota</taxon>
        <taxon>Viridiplantae</taxon>
        <taxon>Streptophyta</taxon>
        <taxon>Embryophyta</taxon>
        <taxon>Tracheophyta</taxon>
        <taxon>Spermatophyta</taxon>
        <taxon>Magnoliopsida</taxon>
        <taxon>eudicotyledons</taxon>
        <taxon>Gunneridae</taxon>
        <taxon>Pentapetalae</taxon>
        <taxon>asterids</taxon>
        <taxon>campanulids</taxon>
        <taxon>Asterales</taxon>
        <taxon>Asteraceae</taxon>
        <taxon>Asteroideae</taxon>
        <taxon>Anthemideae</taxon>
        <taxon>Anthemidinae</taxon>
        <taxon>Tanacetum</taxon>
    </lineage>
</organism>